<dbReference type="AlphaFoldDB" id="A0A419SD76"/>
<dbReference type="OrthoDB" id="9801061at2"/>
<dbReference type="InterPro" id="IPR012854">
    <property type="entry name" value="Cu_amine_oxidase-like_N"/>
</dbReference>
<dbReference type="InterPro" id="IPR036582">
    <property type="entry name" value="Mao_N_sf"/>
</dbReference>
<protein>
    <recommendedName>
        <fullName evidence="1">NodB homology domain-containing protein</fullName>
    </recommendedName>
</protein>
<organism evidence="2 3">
    <name type="scientific">Ammoniphilus oxalaticus</name>
    <dbReference type="NCBI Taxonomy" id="66863"/>
    <lineage>
        <taxon>Bacteria</taxon>
        <taxon>Bacillati</taxon>
        <taxon>Bacillota</taxon>
        <taxon>Bacilli</taxon>
        <taxon>Bacillales</taxon>
        <taxon>Paenibacillaceae</taxon>
        <taxon>Aneurinibacillus group</taxon>
        <taxon>Ammoniphilus</taxon>
    </lineage>
</organism>
<dbReference type="PANTHER" id="PTHR42915:SF1">
    <property type="entry name" value="PEPTIDOGLYCAN BETA-N-ACETYLMURAMIDASE NAMZ"/>
    <property type="match status" value="1"/>
</dbReference>
<dbReference type="InterPro" id="IPR048502">
    <property type="entry name" value="NamZ_N"/>
</dbReference>
<dbReference type="SUPFAM" id="SSF88713">
    <property type="entry name" value="Glycoside hydrolase/deacetylase"/>
    <property type="match status" value="1"/>
</dbReference>
<proteinExistence type="predicted"/>
<dbReference type="InterPro" id="IPR048503">
    <property type="entry name" value="NamZ_C"/>
</dbReference>
<dbReference type="SUPFAM" id="SSF55383">
    <property type="entry name" value="Copper amine oxidase, domain N"/>
    <property type="match status" value="1"/>
</dbReference>
<dbReference type="InterPro" id="IPR011330">
    <property type="entry name" value="Glyco_hydro/deAcase_b/a-brl"/>
</dbReference>
<dbReference type="PROSITE" id="PS51677">
    <property type="entry name" value="NODB"/>
    <property type="match status" value="1"/>
</dbReference>
<dbReference type="Gene3D" id="3.40.50.12170">
    <property type="entry name" value="Uncharacterised protein PF07075, DUF1343"/>
    <property type="match status" value="1"/>
</dbReference>
<reference evidence="2 3" key="1">
    <citation type="submission" date="2016-08" db="EMBL/GenBank/DDBJ databases">
        <title>Novel Firmicute Genomes.</title>
        <authorList>
            <person name="Poppleton D.I."/>
            <person name="Gribaldo S."/>
        </authorList>
    </citation>
    <scope>NUCLEOTIDE SEQUENCE [LARGE SCALE GENOMIC DNA]</scope>
    <source>
        <strain evidence="2 3">RAOx-1</strain>
    </source>
</reference>
<dbReference type="GO" id="GO:0005975">
    <property type="term" value="P:carbohydrate metabolic process"/>
    <property type="evidence" value="ECO:0007669"/>
    <property type="project" value="InterPro"/>
</dbReference>
<dbReference type="PANTHER" id="PTHR42915">
    <property type="entry name" value="HYPOTHETICAL 460 KDA PROTEIN IN FEUA-SIGW INTERGENIC REGION [PRECURSOR]"/>
    <property type="match status" value="1"/>
</dbReference>
<dbReference type="RefSeq" id="WP_120191098.1">
    <property type="nucleotide sequence ID" value="NZ_MCHY01000013.1"/>
</dbReference>
<accession>A0A419SD76</accession>
<dbReference type="InterPro" id="IPR002509">
    <property type="entry name" value="NODB_dom"/>
</dbReference>
<dbReference type="Gene3D" id="3.90.1150.140">
    <property type="match status" value="1"/>
</dbReference>
<dbReference type="InterPro" id="IPR008302">
    <property type="entry name" value="NamZ"/>
</dbReference>
<keyword evidence="3" id="KW-1185">Reference proteome</keyword>
<name>A0A419SD76_9BACL</name>
<gene>
    <name evidence="2" type="ORF">BEP19_15230</name>
</gene>
<sequence>MKKQTYWIALALILLLVGQTVAYALSSSKLQLGDDLLIPKYHHLIDGKRVGVITNQTGVNSQGVHIIDELKRYPEAALTAIFVPEHGLDGKAKAGEYVQSYTHPELGIPVFSLYGKTRKPSKEMLDTVDVLVYDIQDIGARTYTYISTLNYCMIAAQQHGKKVIVLDRPNPLGAEIVDGPVLEEGYQTFVGVDLLPMAHGMTVGELAQFFNRNIHADLTIVPMEGYERGMLFEETGLRWIASSPNIPDLTSLKGYMATGLGEGTGIVQRDQFKWIGGKGIDSVQYAQKMNGLLLPGIEFIAETHGSYGGVRLQITNRKLFNPAKTGIYALAVANQLGSFEIPQSGNQLVMFDKIMGTRLIGDSLRLKLAPQEIEQKYAESLNQFKKQREEYLIYGNGKQASPVLQPQLKKISMQGGLVYNGKYFAPLRPVIEALGYTVGWEETTKTVMVKAEGREIPLQPGSDPTQDDAFIKDGITYIPTDMIMTIVPDTSVQLKEDQVIITRPLLELSIHVVPYVPPVVKPVGKIAYLTFDDGPSPLTSQVLDILMENDVKATFFLVGNQITGHEAVVKRMYDEGHSIGGHSYSHDYGHIYRNSTVFFEDLDKGYDAIARVIGVRPTIFRFPGGSNNLVSKRAQDRNLYRSDQWIMKDLVKQAKQRGEDYFDWNVSNGDASGSSYTVRSAVNKVIEGASGKQEIVILSHDSAPKVNTVKALPEIIEYLRQEDYSFHTLDQQVEGFKFLQ</sequence>
<evidence type="ECO:0000313" key="2">
    <source>
        <dbReference type="EMBL" id="RKD21031.1"/>
    </source>
</evidence>
<dbReference type="Pfam" id="PF07075">
    <property type="entry name" value="NamZ_N"/>
    <property type="match status" value="1"/>
</dbReference>
<dbReference type="EMBL" id="MCHY01000013">
    <property type="protein sequence ID" value="RKD21031.1"/>
    <property type="molecule type" value="Genomic_DNA"/>
</dbReference>
<evidence type="ECO:0000313" key="3">
    <source>
        <dbReference type="Proteomes" id="UP000284219"/>
    </source>
</evidence>
<dbReference type="Proteomes" id="UP000284219">
    <property type="component" value="Unassembled WGS sequence"/>
</dbReference>
<dbReference type="GO" id="GO:0033922">
    <property type="term" value="F:peptidoglycan beta-N-acetylmuramidase activity"/>
    <property type="evidence" value="ECO:0007669"/>
    <property type="project" value="InterPro"/>
</dbReference>
<dbReference type="Gene3D" id="3.30.457.10">
    <property type="entry name" value="Copper amine oxidase-like, N-terminal domain"/>
    <property type="match status" value="1"/>
</dbReference>
<dbReference type="CDD" id="cd10944">
    <property type="entry name" value="CE4_SmPgdA_like"/>
    <property type="match status" value="1"/>
</dbReference>
<feature type="domain" description="NodB homology" evidence="1">
    <location>
        <begin position="525"/>
        <end position="727"/>
    </location>
</feature>
<dbReference type="Pfam" id="PF07833">
    <property type="entry name" value="Cu_amine_oxidN1"/>
    <property type="match status" value="1"/>
</dbReference>
<dbReference type="Pfam" id="PF01522">
    <property type="entry name" value="Polysacc_deac_1"/>
    <property type="match status" value="1"/>
</dbReference>
<evidence type="ECO:0000259" key="1">
    <source>
        <dbReference type="PROSITE" id="PS51677"/>
    </source>
</evidence>
<dbReference type="Gene3D" id="3.20.20.370">
    <property type="entry name" value="Glycoside hydrolase/deacetylase"/>
    <property type="match status" value="1"/>
</dbReference>
<dbReference type="Pfam" id="PF20732">
    <property type="entry name" value="NamZ_C"/>
    <property type="match status" value="1"/>
</dbReference>
<dbReference type="GO" id="GO:0016810">
    <property type="term" value="F:hydrolase activity, acting on carbon-nitrogen (but not peptide) bonds"/>
    <property type="evidence" value="ECO:0007669"/>
    <property type="project" value="InterPro"/>
</dbReference>
<comment type="caution">
    <text evidence="2">The sequence shown here is derived from an EMBL/GenBank/DDBJ whole genome shotgun (WGS) entry which is preliminary data.</text>
</comment>